<evidence type="ECO:0008006" key="6">
    <source>
        <dbReference type="Google" id="ProtNLM"/>
    </source>
</evidence>
<keyword evidence="1" id="KW-0812">Transmembrane</keyword>
<evidence type="ECO:0000313" key="5">
    <source>
        <dbReference type="Proteomes" id="UP000806285"/>
    </source>
</evidence>
<evidence type="ECO:0000256" key="1">
    <source>
        <dbReference type="SAM" id="Phobius"/>
    </source>
</evidence>
<name>A0ABR9S8D1_9BURK</name>
<dbReference type="Proteomes" id="UP000806285">
    <property type="component" value="Unassembled WGS sequence"/>
</dbReference>
<dbReference type="Pfam" id="PF13681">
    <property type="entry name" value="PilX"/>
    <property type="match status" value="1"/>
</dbReference>
<keyword evidence="1" id="KW-1133">Transmembrane helix</keyword>
<keyword evidence="5" id="KW-1185">Reference proteome</keyword>
<keyword evidence="1" id="KW-0472">Membrane</keyword>
<organism evidence="4 5">
    <name type="scientific">Ramlibacter pallidus</name>
    <dbReference type="NCBI Taxonomy" id="2780087"/>
    <lineage>
        <taxon>Bacteria</taxon>
        <taxon>Pseudomonadati</taxon>
        <taxon>Pseudomonadota</taxon>
        <taxon>Betaproteobacteria</taxon>
        <taxon>Burkholderiales</taxon>
        <taxon>Comamonadaceae</taxon>
        <taxon>Ramlibacter</taxon>
    </lineage>
</organism>
<feature type="transmembrane region" description="Helical" evidence="1">
    <location>
        <begin position="20"/>
        <end position="44"/>
    </location>
</feature>
<dbReference type="Pfam" id="PF14341">
    <property type="entry name" value="PilX_N"/>
    <property type="match status" value="1"/>
</dbReference>
<evidence type="ECO:0000259" key="3">
    <source>
        <dbReference type="Pfam" id="PF14341"/>
    </source>
</evidence>
<protein>
    <recommendedName>
        <fullName evidence="6">Pilus assembly protein</fullName>
    </recommendedName>
</protein>
<comment type="caution">
    <text evidence="4">The sequence shown here is derived from an EMBL/GenBank/DDBJ whole genome shotgun (WGS) entry which is preliminary data.</text>
</comment>
<dbReference type="InterPro" id="IPR025205">
    <property type="entry name" value="PilX/PilW_C"/>
</dbReference>
<dbReference type="RefSeq" id="WP_193678425.1">
    <property type="nucleotide sequence ID" value="NZ_JADDIV010000006.1"/>
</dbReference>
<evidence type="ECO:0000259" key="2">
    <source>
        <dbReference type="Pfam" id="PF13681"/>
    </source>
</evidence>
<sequence>MNARKTPCPSTAPRRASGFSMIVVLIILSVLSLMGVAVTQMTLLSERSTRYDRDWQIAWQAAEAALLDAEFDIRGPNTSGASRVAVFSPTSLLGFTDGCGTGTDRGLCLPALAGKPIWYTVNFLDGSANARTVEFGEFTGRTLDTGNGVRPARRPRYIIEVLPDLTPGGSATVQRNIYRVTAIGFGPREDTQAVLQMFFRKE</sequence>
<feature type="domain" description="Type 4 fimbrial biogenesis protein PilX N-terminal" evidence="3">
    <location>
        <begin position="17"/>
        <end position="66"/>
    </location>
</feature>
<dbReference type="InterPro" id="IPR025746">
    <property type="entry name" value="PilX_N_dom"/>
</dbReference>
<accession>A0ABR9S8D1</accession>
<proteinExistence type="predicted"/>
<feature type="domain" description="PilX/PilW C-terminal" evidence="2">
    <location>
        <begin position="105"/>
        <end position="201"/>
    </location>
</feature>
<dbReference type="EMBL" id="JADDIV010000006">
    <property type="protein sequence ID" value="MBE7369792.1"/>
    <property type="molecule type" value="Genomic_DNA"/>
</dbReference>
<gene>
    <name evidence="4" type="ORF">IM787_19670</name>
</gene>
<reference evidence="4 5" key="1">
    <citation type="submission" date="2020-10" db="EMBL/GenBank/DDBJ databases">
        <title>Ramlibacter sp. HM2 16S ribosomal RNA gene Genome sequencing and assembly.</title>
        <authorList>
            <person name="Kang M."/>
        </authorList>
    </citation>
    <scope>NUCLEOTIDE SEQUENCE [LARGE SCALE GENOMIC DNA]</scope>
    <source>
        <strain evidence="4 5">HM2</strain>
    </source>
</reference>
<evidence type="ECO:0000313" key="4">
    <source>
        <dbReference type="EMBL" id="MBE7369792.1"/>
    </source>
</evidence>